<evidence type="ECO:0000256" key="2">
    <source>
        <dbReference type="SAM" id="Phobius"/>
    </source>
</evidence>
<dbReference type="EMBL" id="AP026933">
    <property type="protein sequence ID" value="BDT04939.1"/>
    <property type="molecule type" value="Genomic_DNA"/>
</dbReference>
<proteinExistence type="predicted"/>
<organism evidence="3 4">
    <name type="scientific">Spiroplasma ixodetis</name>
    <dbReference type="NCBI Taxonomy" id="2141"/>
    <lineage>
        <taxon>Bacteria</taxon>
        <taxon>Bacillati</taxon>
        <taxon>Mycoplasmatota</taxon>
        <taxon>Mollicutes</taxon>
        <taxon>Entomoplasmatales</taxon>
        <taxon>Spiroplasmataceae</taxon>
        <taxon>Spiroplasma</taxon>
    </lineage>
</organism>
<accession>A0ABM8BYI1</accession>
<evidence type="ECO:0000313" key="3">
    <source>
        <dbReference type="EMBL" id="BDT04939.1"/>
    </source>
</evidence>
<keyword evidence="2" id="KW-1133">Transmembrane helix</keyword>
<feature type="transmembrane region" description="Helical" evidence="2">
    <location>
        <begin position="7"/>
        <end position="28"/>
    </location>
</feature>
<reference evidence="3 4" key="1">
    <citation type="journal article" date="2022" name="Front. Microbiol.">
        <title>Male-killing mechanisms vary between Spiroplasma species.</title>
        <authorList>
            <person name="Arai H."/>
            <person name="Inoue M."/>
            <person name="Kageyama D."/>
        </authorList>
    </citation>
    <scope>NUCLEOTIDE SEQUENCE [LARGE SCALE GENOMIC DNA]</scope>
    <source>
        <strain evidence="4">sHm</strain>
    </source>
</reference>
<keyword evidence="4" id="KW-1185">Reference proteome</keyword>
<sequence length="169" mass="20009">MVFKVKIYMWWILKFMALTGCITFSIFLGLIPSIIVLGIVVIKLVSILIGIVVGYIGIPWNNIKTKITNWVFKRKENKFSKKNDLKVERKRYEKQKLERKFENLNNQIKDLKQTLEFQNKLLEINNENSKINKQSKIVKVSATKLFFYSNIRLVKDNLVFFWVFGLKTI</sequence>
<protein>
    <submittedName>
        <fullName evidence="3">Uncharacterized protein</fullName>
    </submittedName>
</protein>
<name>A0ABM8BYI1_9MOLU</name>
<keyword evidence="2" id="KW-0812">Transmembrane</keyword>
<evidence type="ECO:0000256" key="1">
    <source>
        <dbReference type="SAM" id="Coils"/>
    </source>
</evidence>
<dbReference type="Proteomes" id="UP001163387">
    <property type="component" value="Chromosome"/>
</dbReference>
<gene>
    <name evidence="3" type="ORF">SHM_25850</name>
</gene>
<keyword evidence="2" id="KW-0472">Membrane</keyword>
<feature type="coiled-coil region" evidence="1">
    <location>
        <begin position="75"/>
        <end position="128"/>
    </location>
</feature>
<evidence type="ECO:0000313" key="4">
    <source>
        <dbReference type="Proteomes" id="UP001163387"/>
    </source>
</evidence>
<keyword evidence="1" id="KW-0175">Coiled coil</keyword>
<feature type="transmembrane region" description="Helical" evidence="2">
    <location>
        <begin position="34"/>
        <end position="58"/>
    </location>
</feature>